<sequence>MISIFSFCSIFISIVIALKYSHFASFLILKVLPNSEKLIVGFIAIIITFILSTLVINKISQFFKYAIDFTLIGRVDDVAGVIFGFFTSALFISFFINIIQYFDISLFEIQIKESIISGYLINFAPQALSYVTEFFPSLEIIINKMEHKELIV</sequence>
<evidence type="ECO:0000256" key="4">
    <source>
        <dbReference type="ARBA" id="ARBA00023136"/>
    </source>
</evidence>
<evidence type="ECO:0008006" key="7">
    <source>
        <dbReference type="Google" id="ProtNLM"/>
    </source>
</evidence>
<evidence type="ECO:0000256" key="1">
    <source>
        <dbReference type="ARBA" id="ARBA00004141"/>
    </source>
</evidence>
<reference evidence="6" key="1">
    <citation type="submission" date="2018-05" db="EMBL/GenBank/DDBJ databases">
        <authorList>
            <person name="Lanie J.A."/>
            <person name="Ng W.-L."/>
            <person name="Kazmierczak K.M."/>
            <person name="Andrzejewski T.M."/>
            <person name="Davidsen T.M."/>
            <person name="Wayne K.J."/>
            <person name="Tettelin H."/>
            <person name="Glass J.I."/>
            <person name="Rusch D."/>
            <person name="Podicherti R."/>
            <person name="Tsui H.-C.T."/>
            <person name="Winkler M.E."/>
        </authorList>
    </citation>
    <scope>NUCLEOTIDE SEQUENCE</scope>
</reference>
<keyword evidence="4 5" id="KW-0472">Membrane</keyword>
<name>A0A381QS23_9ZZZZ</name>
<dbReference type="InterPro" id="IPR003825">
    <property type="entry name" value="Colicin-V_CvpA"/>
</dbReference>
<proteinExistence type="predicted"/>
<dbReference type="GO" id="GO:0009403">
    <property type="term" value="P:toxin biosynthetic process"/>
    <property type="evidence" value="ECO:0007669"/>
    <property type="project" value="InterPro"/>
</dbReference>
<evidence type="ECO:0000256" key="2">
    <source>
        <dbReference type="ARBA" id="ARBA00022692"/>
    </source>
</evidence>
<gene>
    <name evidence="6" type="ORF">METZ01_LOCUS34372</name>
</gene>
<organism evidence="6">
    <name type="scientific">marine metagenome</name>
    <dbReference type="NCBI Taxonomy" id="408172"/>
    <lineage>
        <taxon>unclassified sequences</taxon>
        <taxon>metagenomes</taxon>
        <taxon>ecological metagenomes</taxon>
    </lineage>
</organism>
<protein>
    <recommendedName>
        <fullName evidence="7">CvpA family protein</fullName>
    </recommendedName>
</protein>
<feature type="transmembrane region" description="Helical" evidence="5">
    <location>
        <begin position="7"/>
        <end position="32"/>
    </location>
</feature>
<dbReference type="EMBL" id="UINC01001471">
    <property type="protein sequence ID" value="SUZ81518.1"/>
    <property type="molecule type" value="Genomic_DNA"/>
</dbReference>
<dbReference type="AlphaFoldDB" id="A0A381QS23"/>
<dbReference type="GO" id="GO:0016020">
    <property type="term" value="C:membrane"/>
    <property type="evidence" value="ECO:0007669"/>
    <property type="project" value="UniProtKB-SubCell"/>
</dbReference>
<accession>A0A381QS23</accession>
<feature type="transmembrane region" description="Helical" evidence="5">
    <location>
        <begin position="38"/>
        <end position="57"/>
    </location>
</feature>
<feature type="transmembrane region" description="Helical" evidence="5">
    <location>
        <begin position="78"/>
        <end position="102"/>
    </location>
</feature>
<evidence type="ECO:0000313" key="6">
    <source>
        <dbReference type="EMBL" id="SUZ81518.1"/>
    </source>
</evidence>
<comment type="subcellular location">
    <subcellularLocation>
        <location evidence="1">Membrane</location>
        <topology evidence="1">Multi-pass membrane protein</topology>
    </subcellularLocation>
</comment>
<keyword evidence="3 5" id="KW-1133">Transmembrane helix</keyword>
<keyword evidence="2 5" id="KW-0812">Transmembrane</keyword>
<dbReference type="Pfam" id="PF02674">
    <property type="entry name" value="Colicin_V"/>
    <property type="match status" value="1"/>
</dbReference>
<evidence type="ECO:0000256" key="5">
    <source>
        <dbReference type="SAM" id="Phobius"/>
    </source>
</evidence>
<evidence type="ECO:0000256" key="3">
    <source>
        <dbReference type="ARBA" id="ARBA00022989"/>
    </source>
</evidence>